<sequence length="131" mass="13991">MFTALKTACDRGGPLVGVRVAPLVPGSTLIGAFELRFKELTVTLSVADDDEISVTSAPLLQPTPAHASAPFAWSRCIGKRLRWAWLLTNQQGYTDGVRLEFGDPDVSESVVVELVVAASSLHPFISQPAEG</sequence>
<dbReference type="EMBL" id="JBHSNM010000021">
    <property type="protein sequence ID" value="MFC5571604.1"/>
    <property type="molecule type" value="Genomic_DNA"/>
</dbReference>
<evidence type="ECO:0000313" key="2">
    <source>
        <dbReference type="Proteomes" id="UP001596036"/>
    </source>
</evidence>
<organism evidence="1 2">
    <name type="scientific">Lysobacter yangpyeongensis</name>
    <dbReference type="NCBI Taxonomy" id="346182"/>
    <lineage>
        <taxon>Bacteria</taxon>
        <taxon>Pseudomonadati</taxon>
        <taxon>Pseudomonadota</taxon>
        <taxon>Gammaproteobacteria</taxon>
        <taxon>Lysobacterales</taxon>
        <taxon>Lysobacteraceae</taxon>
        <taxon>Lysobacter</taxon>
    </lineage>
</organism>
<dbReference type="Pfam" id="PF19860">
    <property type="entry name" value="DUF6334"/>
    <property type="match status" value="1"/>
</dbReference>
<dbReference type="RefSeq" id="WP_386756262.1">
    <property type="nucleotide sequence ID" value="NZ_JBHSNM010000021.1"/>
</dbReference>
<dbReference type="Proteomes" id="UP001596036">
    <property type="component" value="Unassembled WGS sequence"/>
</dbReference>
<proteinExistence type="predicted"/>
<dbReference type="InterPro" id="IPR046297">
    <property type="entry name" value="DUF6334"/>
</dbReference>
<keyword evidence="2" id="KW-1185">Reference proteome</keyword>
<evidence type="ECO:0000313" key="1">
    <source>
        <dbReference type="EMBL" id="MFC5571604.1"/>
    </source>
</evidence>
<protein>
    <submittedName>
        <fullName evidence="1">DUF6334 family protein</fullName>
    </submittedName>
</protein>
<comment type="caution">
    <text evidence="1">The sequence shown here is derived from an EMBL/GenBank/DDBJ whole genome shotgun (WGS) entry which is preliminary data.</text>
</comment>
<reference evidence="2" key="1">
    <citation type="journal article" date="2019" name="Int. J. Syst. Evol. Microbiol.">
        <title>The Global Catalogue of Microorganisms (GCM) 10K type strain sequencing project: providing services to taxonomists for standard genome sequencing and annotation.</title>
        <authorList>
            <consortium name="The Broad Institute Genomics Platform"/>
            <consortium name="The Broad Institute Genome Sequencing Center for Infectious Disease"/>
            <person name="Wu L."/>
            <person name="Ma J."/>
        </authorList>
    </citation>
    <scope>NUCLEOTIDE SEQUENCE [LARGE SCALE GENOMIC DNA]</scope>
    <source>
        <strain evidence="2">KACC 11407</strain>
    </source>
</reference>
<name>A0ABW0SRS3_9GAMM</name>
<accession>A0ABW0SRS3</accession>
<gene>
    <name evidence="1" type="ORF">ACFPN1_16235</name>
</gene>